<keyword evidence="4" id="KW-1185">Reference proteome</keyword>
<dbReference type="PANTHER" id="PTHR42943:SF2">
    <property type="entry name" value="GLUTATHIONE S-TRANSFERASE KAPPA 1"/>
    <property type="match status" value="1"/>
</dbReference>
<dbReference type="Proteomes" id="UP001623232">
    <property type="component" value="Chromosome"/>
</dbReference>
<dbReference type="PANTHER" id="PTHR42943">
    <property type="entry name" value="GLUTATHIONE S-TRANSFERASE KAPPA"/>
    <property type="match status" value="1"/>
</dbReference>
<dbReference type="InterPro" id="IPR051924">
    <property type="entry name" value="GST_Kappa/NadH"/>
</dbReference>
<evidence type="ECO:0000256" key="1">
    <source>
        <dbReference type="PIRNR" id="PIRNR006386"/>
    </source>
</evidence>
<dbReference type="SUPFAM" id="SSF52833">
    <property type="entry name" value="Thioredoxin-like"/>
    <property type="match status" value="1"/>
</dbReference>
<dbReference type="Gene3D" id="3.40.30.10">
    <property type="entry name" value="Glutaredoxin"/>
    <property type="match status" value="1"/>
</dbReference>
<organism evidence="3 4">
    <name type="scientific">Aliisedimentitalea scapharcae</name>
    <dbReference type="NCBI Taxonomy" id="1524259"/>
    <lineage>
        <taxon>Bacteria</taxon>
        <taxon>Pseudomonadati</taxon>
        <taxon>Pseudomonadota</taxon>
        <taxon>Alphaproteobacteria</taxon>
        <taxon>Rhodobacterales</taxon>
        <taxon>Roseobacteraceae</taxon>
        <taxon>Aliisedimentitalea</taxon>
    </lineage>
</organism>
<feature type="domain" description="DSBA-like thioredoxin" evidence="2">
    <location>
        <begin position="5"/>
        <end position="194"/>
    </location>
</feature>
<dbReference type="InterPro" id="IPR044087">
    <property type="entry name" value="NahD-like"/>
</dbReference>
<proteinExistence type="inferred from homology"/>
<reference evidence="3 4" key="1">
    <citation type="submission" date="2023-04" db="EMBL/GenBank/DDBJ databases">
        <title>Complete genome sequence of Alisedimentitalea scapharcae.</title>
        <authorList>
            <person name="Rong J.-C."/>
            <person name="Yi M.-L."/>
            <person name="Zhao Q."/>
        </authorList>
    </citation>
    <scope>NUCLEOTIDE SEQUENCE [LARGE SCALE GENOMIC DNA]</scope>
    <source>
        <strain evidence="3 4">KCTC 42119</strain>
    </source>
</reference>
<gene>
    <name evidence="3" type="ORF">QEZ52_05415</name>
</gene>
<name>A0ABZ2XYU1_9RHOB</name>
<protein>
    <recommendedName>
        <fullName evidence="1">2-hydroxychromene-2-carboxylate isomerase</fullName>
        <ecNumber evidence="1">5.99.1.4</ecNumber>
    </recommendedName>
</protein>
<dbReference type="InterPro" id="IPR036249">
    <property type="entry name" value="Thioredoxin-like_sf"/>
</dbReference>
<accession>A0ABZ2XYU1</accession>
<sequence length="201" mass="21987">MGGRVAFWFEFASTYSYLSTMRIEQMAARAGVAIDWHPFLLGPIFHAQGWKTSPFNLYPAKGRYMWRDMERICARRGLAFHKPDPFPQNGVGAARLVLAAQAGAQSPDQVGALVRAIYGAQFGNRQDISSPETLSQCLIAVGLPVALLDLARSDEIKARLRQQGDRASALDIFGAPSFVVNGDLFWGDDRLEQALAAAATV</sequence>
<dbReference type="GO" id="GO:0016853">
    <property type="term" value="F:isomerase activity"/>
    <property type="evidence" value="ECO:0007669"/>
    <property type="project" value="UniProtKB-KW"/>
</dbReference>
<dbReference type="EC" id="5.99.1.4" evidence="1"/>
<dbReference type="InterPro" id="IPR001853">
    <property type="entry name" value="DSBA-like_thioredoxin_dom"/>
</dbReference>
<dbReference type="RefSeq" id="WP_406648482.1">
    <property type="nucleotide sequence ID" value="NZ_CP123584.1"/>
</dbReference>
<dbReference type="CDD" id="cd03022">
    <property type="entry name" value="DsbA_HCCA_Iso"/>
    <property type="match status" value="1"/>
</dbReference>
<comment type="catalytic activity">
    <reaction evidence="1">
        <text>2-hydroxychromene-2-carboxylate = (3E)-4-(2-hydroxyphenyl)-2-oxobut-3-enoate</text>
        <dbReference type="Rhea" id="RHEA:27401"/>
        <dbReference type="ChEBI" id="CHEBI:59350"/>
        <dbReference type="ChEBI" id="CHEBI:59353"/>
        <dbReference type="EC" id="5.99.1.4"/>
    </reaction>
</comment>
<comment type="similarity">
    <text evidence="1">Belongs to the GST superfamily. NadH family.</text>
</comment>
<dbReference type="InterPro" id="IPR014440">
    <property type="entry name" value="HCCAis_GSTk"/>
</dbReference>
<evidence type="ECO:0000313" key="4">
    <source>
        <dbReference type="Proteomes" id="UP001623232"/>
    </source>
</evidence>
<evidence type="ECO:0000313" key="3">
    <source>
        <dbReference type="EMBL" id="WZK89984.1"/>
    </source>
</evidence>
<dbReference type="EMBL" id="CP123584">
    <property type="protein sequence ID" value="WZK89984.1"/>
    <property type="molecule type" value="Genomic_DNA"/>
</dbReference>
<dbReference type="PIRSF" id="PIRSF006386">
    <property type="entry name" value="HCCAis_GSTk"/>
    <property type="match status" value="1"/>
</dbReference>
<evidence type="ECO:0000259" key="2">
    <source>
        <dbReference type="Pfam" id="PF01323"/>
    </source>
</evidence>
<keyword evidence="1 3" id="KW-0413">Isomerase</keyword>
<dbReference type="Pfam" id="PF01323">
    <property type="entry name" value="DSBA"/>
    <property type="match status" value="1"/>
</dbReference>